<keyword evidence="2" id="KW-0812">Transmembrane</keyword>
<evidence type="ECO:0000256" key="2">
    <source>
        <dbReference type="SAM" id="Phobius"/>
    </source>
</evidence>
<feature type="region of interest" description="Disordered" evidence="1">
    <location>
        <begin position="1"/>
        <end position="27"/>
    </location>
</feature>
<comment type="caution">
    <text evidence="3">The sequence shown here is derived from an EMBL/GenBank/DDBJ whole genome shotgun (WGS) entry which is preliminary data.</text>
</comment>
<gene>
    <name evidence="3" type="ORF">FNF27_06547</name>
</gene>
<feature type="region of interest" description="Disordered" evidence="1">
    <location>
        <begin position="316"/>
        <end position="371"/>
    </location>
</feature>
<keyword evidence="2" id="KW-0472">Membrane</keyword>
<evidence type="ECO:0000313" key="4">
    <source>
        <dbReference type="Proteomes" id="UP000322899"/>
    </source>
</evidence>
<sequence>MQRFAGARRAHGRVRVPTDPSPTAQGISGGTAIGLGALDDPEALMHVSVRLFPWAQIAIGTVALVGGAVLTAASIDPSLGIFKDGESGTWWQAAISAVLLALGVLVWLVARVEGLDCDADIPGGGRITVWSQSVLSLAGRDVSHAANDLFCCCRYGCRPKDAVSLGSYELAAAARVRASAARRAHAALPTTTPMLPHGGEARALAPTVSDGPSVPLPSCFSSCCSRAVAVSAPLVSVASVAAAPVRVSADDSSQASASASVAEGRSWRLRLVFAGGGQALGPVTRSVSTASDWREQVDEVRRRAVIGCRAVHTEQSRLEQAAERRSGAAAEARPRSASEEEEEGVEADVGGMRFEDEPPGTSRSAASTATA</sequence>
<accession>A0A5A8DZQ2</accession>
<reference evidence="3 4" key="1">
    <citation type="submission" date="2019-07" db="EMBL/GenBank/DDBJ databases">
        <title>Genomes of Cafeteria roenbergensis.</title>
        <authorList>
            <person name="Fischer M.G."/>
            <person name="Hackl T."/>
            <person name="Roman M."/>
        </authorList>
    </citation>
    <scope>NUCLEOTIDE SEQUENCE [LARGE SCALE GENOMIC DNA]</scope>
    <source>
        <strain evidence="3 4">E4-10P</strain>
    </source>
</reference>
<organism evidence="3 4">
    <name type="scientific">Cafeteria roenbergensis</name>
    <name type="common">Marine flagellate</name>
    <dbReference type="NCBI Taxonomy" id="33653"/>
    <lineage>
        <taxon>Eukaryota</taxon>
        <taxon>Sar</taxon>
        <taxon>Stramenopiles</taxon>
        <taxon>Bigyra</taxon>
        <taxon>Opalozoa</taxon>
        <taxon>Bicosoecida</taxon>
        <taxon>Cafeteriaceae</taxon>
        <taxon>Cafeteria</taxon>
    </lineage>
</organism>
<dbReference type="EMBL" id="VLTO01000059">
    <property type="protein sequence ID" value="KAA0170659.1"/>
    <property type="molecule type" value="Genomic_DNA"/>
</dbReference>
<feature type="compositionally biased region" description="Basic residues" evidence="1">
    <location>
        <begin position="1"/>
        <end position="14"/>
    </location>
</feature>
<feature type="transmembrane region" description="Helical" evidence="2">
    <location>
        <begin position="51"/>
        <end position="70"/>
    </location>
</feature>
<evidence type="ECO:0000313" key="3">
    <source>
        <dbReference type="EMBL" id="KAA0170659.1"/>
    </source>
</evidence>
<protein>
    <submittedName>
        <fullName evidence="3">Uncharacterized protein</fullName>
    </submittedName>
</protein>
<keyword evidence="2" id="KW-1133">Transmembrane helix</keyword>
<name>A0A5A8DZQ2_CAFRO</name>
<feature type="compositionally biased region" description="Low complexity" evidence="1">
    <location>
        <begin position="361"/>
        <end position="371"/>
    </location>
</feature>
<proteinExistence type="predicted"/>
<dbReference type="AlphaFoldDB" id="A0A5A8DZQ2"/>
<feature type="compositionally biased region" description="Basic and acidic residues" evidence="1">
    <location>
        <begin position="316"/>
        <end position="338"/>
    </location>
</feature>
<feature type="transmembrane region" description="Helical" evidence="2">
    <location>
        <begin position="90"/>
        <end position="110"/>
    </location>
</feature>
<evidence type="ECO:0000256" key="1">
    <source>
        <dbReference type="SAM" id="MobiDB-lite"/>
    </source>
</evidence>
<dbReference type="Proteomes" id="UP000322899">
    <property type="component" value="Unassembled WGS sequence"/>
</dbReference>